<gene>
    <name evidence="2" type="ORF">GCM10010361_33220</name>
</gene>
<keyword evidence="3" id="KW-1185">Reference proteome</keyword>
<dbReference type="InterPro" id="IPR013096">
    <property type="entry name" value="Cupin_2"/>
</dbReference>
<dbReference type="InterPro" id="IPR014710">
    <property type="entry name" value="RmlC-like_jellyroll"/>
</dbReference>
<accession>A0ABN1A384</accession>
<evidence type="ECO:0000313" key="3">
    <source>
        <dbReference type="Proteomes" id="UP001500909"/>
    </source>
</evidence>
<protein>
    <recommendedName>
        <fullName evidence="1">Cupin type-2 domain-containing protein</fullName>
    </recommendedName>
</protein>
<dbReference type="Gene3D" id="2.60.120.10">
    <property type="entry name" value="Jelly Rolls"/>
    <property type="match status" value="1"/>
</dbReference>
<organism evidence="2 3">
    <name type="scientific">Streptomyces olivaceiscleroticus</name>
    <dbReference type="NCBI Taxonomy" id="68245"/>
    <lineage>
        <taxon>Bacteria</taxon>
        <taxon>Bacillati</taxon>
        <taxon>Actinomycetota</taxon>
        <taxon>Actinomycetes</taxon>
        <taxon>Kitasatosporales</taxon>
        <taxon>Streptomycetaceae</taxon>
        <taxon>Streptomyces</taxon>
    </lineage>
</organism>
<dbReference type="Pfam" id="PF07883">
    <property type="entry name" value="Cupin_2"/>
    <property type="match status" value="1"/>
</dbReference>
<evidence type="ECO:0000259" key="1">
    <source>
        <dbReference type="Pfam" id="PF07883"/>
    </source>
</evidence>
<comment type="caution">
    <text evidence="2">The sequence shown here is derived from an EMBL/GenBank/DDBJ whole genome shotgun (WGS) entry which is preliminary data.</text>
</comment>
<dbReference type="SUPFAM" id="SSF51182">
    <property type="entry name" value="RmlC-like cupins"/>
    <property type="match status" value="1"/>
</dbReference>
<feature type="domain" description="Cupin type-2" evidence="1">
    <location>
        <begin position="40"/>
        <end position="89"/>
    </location>
</feature>
<sequence>MNVVDIRSTAAELPDAWRSLLLGQVGSTGVKVLRMDGRPLPPESHDAAEALLVVDGALRLVADGIEVEVRAGEMYIVEAGIEHAVRPGSRGTLVIVEHIPNAA</sequence>
<dbReference type="RefSeq" id="WP_346095680.1">
    <property type="nucleotide sequence ID" value="NZ_BAAABY010000023.1"/>
</dbReference>
<proteinExistence type="predicted"/>
<name>A0ABN1A384_9ACTN</name>
<dbReference type="InterPro" id="IPR011051">
    <property type="entry name" value="RmlC_Cupin_sf"/>
</dbReference>
<reference evidence="2 3" key="1">
    <citation type="journal article" date="2019" name="Int. J. Syst. Evol. Microbiol.">
        <title>The Global Catalogue of Microorganisms (GCM) 10K type strain sequencing project: providing services to taxonomists for standard genome sequencing and annotation.</title>
        <authorList>
            <consortium name="The Broad Institute Genomics Platform"/>
            <consortium name="The Broad Institute Genome Sequencing Center for Infectious Disease"/>
            <person name="Wu L."/>
            <person name="Ma J."/>
        </authorList>
    </citation>
    <scope>NUCLEOTIDE SEQUENCE [LARGE SCALE GENOMIC DNA]</scope>
    <source>
        <strain evidence="2 3">JCM 4805</strain>
    </source>
</reference>
<dbReference type="EMBL" id="BAAABY010000023">
    <property type="protein sequence ID" value="GAA0466429.1"/>
    <property type="molecule type" value="Genomic_DNA"/>
</dbReference>
<dbReference type="Proteomes" id="UP001500909">
    <property type="component" value="Unassembled WGS sequence"/>
</dbReference>
<evidence type="ECO:0000313" key="2">
    <source>
        <dbReference type="EMBL" id="GAA0466429.1"/>
    </source>
</evidence>